<dbReference type="InParanoid" id="A0A2N3NJ64"/>
<evidence type="ECO:0000256" key="2">
    <source>
        <dbReference type="ARBA" id="ARBA00022553"/>
    </source>
</evidence>
<dbReference type="Proteomes" id="UP000233524">
    <property type="component" value="Unassembled WGS sequence"/>
</dbReference>
<dbReference type="GO" id="GO:0043041">
    <property type="term" value="P:amino acid activation for nonribosomal peptide biosynthetic process"/>
    <property type="evidence" value="ECO:0007669"/>
    <property type="project" value="TreeGrafter"/>
</dbReference>
<dbReference type="STRING" id="41688.A0A2N3NJ64"/>
<dbReference type="InterPro" id="IPR010071">
    <property type="entry name" value="AA_adenyl_dom"/>
</dbReference>
<dbReference type="InterPro" id="IPR045851">
    <property type="entry name" value="AMP-bd_C_sf"/>
</dbReference>
<dbReference type="AlphaFoldDB" id="A0A2N3NJ64"/>
<dbReference type="VEuPathDB" id="FungiDB:jhhlp_000693"/>
<keyword evidence="3" id="KW-0436">Ligase</keyword>
<evidence type="ECO:0000256" key="1">
    <source>
        <dbReference type="ARBA" id="ARBA00022450"/>
    </source>
</evidence>
<accession>A0A2N3NJ64</accession>
<feature type="domain" description="Carrier" evidence="4">
    <location>
        <begin position="523"/>
        <end position="599"/>
    </location>
</feature>
<reference evidence="5 6" key="1">
    <citation type="journal article" date="2017" name="G3 (Bethesda)">
        <title>First Draft Genome Sequence of the Pathogenic Fungus Lomentospora prolificans (Formerly Scedosporium prolificans).</title>
        <authorList>
            <person name="Luo R."/>
            <person name="Zimin A."/>
            <person name="Workman R."/>
            <person name="Fan Y."/>
            <person name="Pertea G."/>
            <person name="Grossman N."/>
            <person name="Wear M.P."/>
            <person name="Jia B."/>
            <person name="Miller H."/>
            <person name="Casadevall A."/>
            <person name="Timp W."/>
            <person name="Zhang S.X."/>
            <person name="Salzberg S.L."/>
        </authorList>
    </citation>
    <scope>NUCLEOTIDE SEQUENCE [LARGE SCALE GENOMIC DNA]</scope>
    <source>
        <strain evidence="5 6">JHH-5317</strain>
    </source>
</reference>
<dbReference type="CDD" id="cd05930">
    <property type="entry name" value="A_NRPS"/>
    <property type="match status" value="1"/>
</dbReference>
<dbReference type="InterPro" id="IPR000873">
    <property type="entry name" value="AMP-dep_synth/lig_dom"/>
</dbReference>
<dbReference type="GO" id="GO:0044550">
    <property type="term" value="P:secondary metabolite biosynthetic process"/>
    <property type="evidence" value="ECO:0007669"/>
    <property type="project" value="TreeGrafter"/>
</dbReference>
<dbReference type="Gene3D" id="3.30.300.30">
    <property type="match status" value="1"/>
</dbReference>
<organism evidence="5 6">
    <name type="scientific">Lomentospora prolificans</name>
    <dbReference type="NCBI Taxonomy" id="41688"/>
    <lineage>
        <taxon>Eukaryota</taxon>
        <taxon>Fungi</taxon>
        <taxon>Dikarya</taxon>
        <taxon>Ascomycota</taxon>
        <taxon>Pezizomycotina</taxon>
        <taxon>Sordariomycetes</taxon>
        <taxon>Hypocreomycetidae</taxon>
        <taxon>Microascales</taxon>
        <taxon>Microascaceae</taxon>
        <taxon>Lomentospora</taxon>
    </lineage>
</organism>
<evidence type="ECO:0000313" key="5">
    <source>
        <dbReference type="EMBL" id="PKS12487.1"/>
    </source>
</evidence>
<keyword evidence="2" id="KW-0597">Phosphoprotein</keyword>
<dbReference type="NCBIfam" id="TIGR01733">
    <property type="entry name" value="AA-adenyl-dom"/>
    <property type="match status" value="1"/>
</dbReference>
<protein>
    <recommendedName>
        <fullName evidence="4">Carrier domain-containing protein</fullName>
    </recommendedName>
</protein>
<dbReference type="InterPro" id="IPR042099">
    <property type="entry name" value="ANL_N_sf"/>
</dbReference>
<dbReference type="Gene3D" id="3.40.50.720">
    <property type="entry name" value="NAD(P)-binding Rossmann-like Domain"/>
    <property type="match status" value="1"/>
</dbReference>
<keyword evidence="1" id="KW-0596">Phosphopantetheine</keyword>
<evidence type="ECO:0000259" key="4">
    <source>
        <dbReference type="PROSITE" id="PS50075"/>
    </source>
</evidence>
<dbReference type="InterPro" id="IPR036736">
    <property type="entry name" value="ACP-like_sf"/>
</dbReference>
<dbReference type="GO" id="GO:0016874">
    <property type="term" value="F:ligase activity"/>
    <property type="evidence" value="ECO:0007669"/>
    <property type="project" value="UniProtKB-KW"/>
</dbReference>
<dbReference type="Gene3D" id="1.10.1200.10">
    <property type="entry name" value="ACP-like"/>
    <property type="match status" value="1"/>
</dbReference>
<proteinExistence type="predicted"/>
<sequence>MTLSHRIYEINSQFPDLLAIKDGSGAALTYRQMVERTDQITASLHQLALKPASYIAVCLESVAVVVCSLLAINRLGLVYVPLGLRNPEERLSAIISDCQPHAIICNDATVSRANELVAAVQTPDIVNLSLIPTEKADRRSNLAKLDQPGFVIYTSGSTGTPKGAILTHRNILNQIYSITKWYNIGREVVLQQTLFGFDLALEQIFLPLANAGTVVIAPKQARGDPIQISEIMRSEQVTYTEMVPSEALSLLRYASSTLEKVQHGGGERLNARVQHGFKQLNLPNLTLINTYGPAEASLSCTRCVVPYQTSSQPDSVVGKVLPNYTVQILDKNGLPVPIGFPGEICIGGAGIGLGYINRPEETANKFVKSKIMTPQDASKKGLGRLYHSGDKGRILENGYLEFLGRMDGDSQVKIRGIRIELDEIANVIIKASDEVLIDAGVSVRGGSDTLVAFVVFAAGFTGNRDAFLDGLKVALPLPIYMCPSIFVPVNNLPRNVNGKKDRTAIDTIPLPETRASGNNTTLNSLQLRVKDVWAEALQGTLKSSEITMDSDFFHIGGNSLLLLKLQTALHTTFGHRISLPELFQSSTFRSMVARIQTATASGAAVLDMDWNREVSSLLDGFAEPSVRASWGPPPRGNGLSIVLTGATGFLGRNILERLVEDKTGEGGTLYCHQAG</sequence>
<keyword evidence="6" id="KW-1185">Reference proteome</keyword>
<dbReference type="InterPro" id="IPR009081">
    <property type="entry name" value="PP-bd_ACP"/>
</dbReference>
<dbReference type="SUPFAM" id="SSF47336">
    <property type="entry name" value="ACP-like"/>
    <property type="match status" value="1"/>
</dbReference>
<dbReference type="Pfam" id="PF00550">
    <property type="entry name" value="PP-binding"/>
    <property type="match status" value="1"/>
</dbReference>
<dbReference type="PROSITE" id="PS50075">
    <property type="entry name" value="CARRIER"/>
    <property type="match status" value="1"/>
</dbReference>
<dbReference type="PANTHER" id="PTHR45527">
    <property type="entry name" value="NONRIBOSOMAL PEPTIDE SYNTHETASE"/>
    <property type="match status" value="1"/>
</dbReference>
<dbReference type="GO" id="GO:0031177">
    <property type="term" value="F:phosphopantetheine binding"/>
    <property type="evidence" value="ECO:0007669"/>
    <property type="project" value="TreeGrafter"/>
</dbReference>
<evidence type="ECO:0000256" key="3">
    <source>
        <dbReference type="ARBA" id="ARBA00022598"/>
    </source>
</evidence>
<gene>
    <name evidence="5" type="ORF">jhhlp_000693</name>
</gene>
<dbReference type="Pfam" id="PF00501">
    <property type="entry name" value="AMP-binding"/>
    <property type="match status" value="1"/>
</dbReference>
<dbReference type="EMBL" id="NLAX01000003">
    <property type="protein sequence ID" value="PKS12487.1"/>
    <property type="molecule type" value="Genomic_DNA"/>
</dbReference>
<dbReference type="GO" id="GO:0005737">
    <property type="term" value="C:cytoplasm"/>
    <property type="evidence" value="ECO:0007669"/>
    <property type="project" value="TreeGrafter"/>
</dbReference>
<dbReference type="SUPFAM" id="SSF56801">
    <property type="entry name" value="Acetyl-CoA synthetase-like"/>
    <property type="match status" value="1"/>
</dbReference>
<evidence type="ECO:0000313" key="6">
    <source>
        <dbReference type="Proteomes" id="UP000233524"/>
    </source>
</evidence>
<dbReference type="Gene3D" id="3.40.50.12780">
    <property type="entry name" value="N-terminal domain of ligase-like"/>
    <property type="match status" value="1"/>
</dbReference>
<comment type="caution">
    <text evidence="5">The sequence shown here is derived from an EMBL/GenBank/DDBJ whole genome shotgun (WGS) entry which is preliminary data.</text>
</comment>
<dbReference type="PANTHER" id="PTHR45527:SF1">
    <property type="entry name" value="FATTY ACID SYNTHASE"/>
    <property type="match status" value="1"/>
</dbReference>
<dbReference type="InterPro" id="IPR020845">
    <property type="entry name" value="AMP-binding_CS"/>
</dbReference>
<dbReference type="PROSITE" id="PS00455">
    <property type="entry name" value="AMP_BINDING"/>
    <property type="match status" value="1"/>
</dbReference>
<name>A0A2N3NJ64_9PEZI</name>
<dbReference type="OrthoDB" id="416786at2759"/>